<organism evidence="1 2">
    <name type="scientific">Diaporthe vaccinii</name>
    <dbReference type="NCBI Taxonomy" id="105482"/>
    <lineage>
        <taxon>Eukaryota</taxon>
        <taxon>Fungi</taxon>
        <taxon>Dikarya</taxon>
        <taxon>Ascomycota</taxon>
        <taxon>Pezizomycotina</taxon>
        <taxon>Sordariomycetes</taxon>
        <taxon>Sordariomycetidae</taxon>
        <taxon>Diaporthales</taxon>
        <taxon>Diaporthaceae</taxon>
        <taxon>Diaporthe</taxon>
        <taxon>Diaporthe eres species complex</taxon>
    </lineage>
</organism>
<accession>A0ABR4FCS1</accession>
<dbReference type="EMBL" id="JBAWTH010000003">
    <property type="protein sequence ID" value="KAL2292493.1"/>
    <property type="molecule type" value="Genomic_DNA"/>
</dbReference>
<dbReference type="Proteomes" id="UP001600888">
    <property type="component" value="Unassembled WGS sequence"/>
</dbReference>
<name>A0ABR4FCS1_9PEZI</name>
<comment type="caution">
    <text evidence="1">The sequence shown here is derived from an EMBL/GenBank/DDBJ whole genome shotgun (WGS) entry which is preliminary data.</text>
</comment>
<protein>
    <submittedName>
        <fullName evidence="1">Uncharacterized protein</fullName>
    </submittedName>
</protein>
<keyword evidence="2" id="KW-1185">Reference proteome</keyword>
<evidence type="ECO:0000313" key="2">
    <source>
        <dbReference type="Proteomes" id="UP001600888"/>
    </source>
</evidence>
<gene>
    <name evidence="1" type="ORF">FJTKL_09457</name>
</gene>
<proteinExistence type="predicted"/>
<reference evidence="1 2" key="1">
    <citation type="submission" date="2024-03" db="EMBL/GenBank/DDBJ databases">
        <title>A high-quality draft genome sequence of Diaporthe vaccinii, a causative agent of upright dieback and viscid rot disease in cranberry plants.</title>
        <authorList>
            <person name="Sarrasin M."/>
            <person name="Lang B.F."/>
            <person name="Burger G."/>
        </authorList>
    </citation>
    <scope>NUCLEOTIDE SEQUENCE [LARGE SCALE GENOMIC DNA]</scope>
    <source>
        <strain evidence="1 2">IS7</strain>
    </source>
</reference>
<evidence type="ECO:0000313" key="1">
    <source>
        <dbReference type="EMBL" id="KAL2292493.1"/>
    </source>
</evidence>
<sequence>MANHRWQLILTADLPAAARDQYHKLRRENPDKVYTVANTTPEVLEDMLKPGASVYVRMDEGIPAPGAPPLAEFELTSICVVLRQSMALDNLDAAYPDRMPFYLYRGAGGRHVGQRAA</sequence>